<evidence type="ECO:0000256" key="3">
    <source>
        <dbReference type="ARBA" id="ARBA00022723"/>
    </source>
</evidence>
<dbReference type="CDD" id="cd08662">
    <property type="entry name" value="M13"/>
    <property type="match status" value="1"/>
</dbReference>
<keyword evidence="8" id="KW-0472">Membrane</keyword>
<dbReference type="InterPro" id="IPR024079">
    <property type="entry name" value="MetalloPept_cat_dom_sf"/>
</dbReference>
<evidence type="ECO:0000313" key="11">
    <source>
        <dbReference type="EMBL" id="CAD9230433.1"/>
    </source>
</evidence>
<dbReference type="GO" id="GO:0005886">
    <property type="term" value="C:plasma membrane"/>
    <property type="evidence" value="ECO:0007669"/>
    <property type="project" value="TreeGrafter"/>
</dbReference>
<dbReference type="EMBL" id="HBGH01004576">
    <property type="protein sequence ID" value="CAD9230433.1"/>
    <property type="molecule type" value="Transcribed_RNA"/>
</dbReference>
<evidence type="ECO:0000256" key="1">
    <source>
        <dbReference type="ARBA" id="ARBA00001947"/>
    </source>
</evidence>
<evidence type="ECO:0008006" key="12">
    <source>
        <dbReference type="Google" id="ProtNLM"/>
    </source>
</evidence>
<dbReference type="InterPro" id="IPR008753">
    <property type="entry name" value="Peptidase_M13_N"/>
</dbReference>
<dbReference type="PROSITE" id="PS51885">
    <property type="entry name" value="NEPRILYSIN"/>
    <property type="match status" value="1"/>
</dbReference>
<dbReference type="SUPFAM" id="SSF55486">
    <property type="entry name" value="Metalloproteases ('zincins'), catalytic domain"/>
    <property type="match status" value="1"/>
</dbReference>
<dbReference type="InterPro" id="IPR000718">
    <property type="entry name" value="Peptidase_M13"/>
</dbReference>
<keyword evidence="4" id="KW-0378">Hydrolase</keyword>
<keyword evidence="2" id="KW-0645">Protease</keyword>
<evidence type="ECO:0000256" key="8">
    <source>
        <dbReference type="SAM" id="Phobius"/>
    </source>
</evidence>
<feature type="transmembrane region" description="Helical" evidence="8">
    <location>
        <begin position="57"/>
        <end position="75"/>
    </location>
</feature>
<dbReference type="Gene3D" id="1.10.1380.10">
    <property type="entry name" value="Neutral endopeptidase , domain2"/>
    <property type="match status" value="1"/>
</dbReference>
<protein>
    <recommendedName>
        <fullName evidence="12">Peptidase M13 N-terminal domain-containing protein</fullName>
    </recommendedName>
</protein>
<dbReference type="Gene3D" id="3.40.390.10">
    <property type="entry name" value="Collagenase (Catalytic Domain)"/>
    <property type="match status" value="1"/>
</dbReference>
<accession>A0A7S1TA37</accession>
<reference evidence="11" key="1">
    <citation type="submission" date="2021-01" db="EMBL/GenBank/DDBJ databases">
        <authorList>
            <person name="Corre E."/>
            <person name="Pelletier E."/>
            <person name="Niang G."/>
            <person name="Scheremetjew M."/>
            <person name="Finn R."/>
            <person name="Kale V."/>
            <person name="Holt S."/>
            <person name="Cochrane G."/>
            <person name="Meng A."/>
            <person name="Brown T."/>
            <person name="Cohen L."/>
        </authorList>
    </citation>
    <scope>NUCLEOTIDE SEQUENCE</scope>
    <source>
        <strain evidence="11">SAG 36.94</strain>
    </source>
</reference>
<dbReference type="GO" id="GO:0004222">
    <property type="term" value="F:metalloendopeptidase activity"/>
    <property type="evidence" value="ECO:0007669"/>
    <property type="project" value="InterPro"/>
</dbReference>
<dbReference type="Pfam" id="PF01431">
    <property type="entry name" value="Peptidase_M13"/>
    <property type="match status" value="1"/>
</dbReference>
<name>A0A7S1TA37_9RHOD</name>
<keyword evidence="8" id="KW-1133">Transmembrane helix</keyword>
<proteinExistence type="predicted"/>
<feature type="domain" description="Peptidase M13 N-terminal" evidence="10">
    <location>
        <begin position="104"/>
        <end position="494"/>
    </location>
</feature>
<evidence type="ECO:0000256" key="2">
    <source>
        <dbReference type="ARBA" id="ARBA00022670"/>
    </source>
</evidence>
<dbReference type="PANTHER" id="PTHR11733">
    <property type="entry name" value="ZINC METALLOPROTEASE FAMILY M13 NEPRILYSIN-RELATED"/>
    <property type="match status" value="1"/>
</dbReference>
<dbReference type="InterPro" id="IPR018497">
    <property type="entry name" value="Peptidase_M13_C"/>
</dbReference>
<feature type="region of interest" description="Disordered" evidence="7">
    <location>
        <begin position="1"/>
        <end position="36"/>
    </location>
</feature>
<keyword evidence="5" id="KW-0862">Zinc</keyword>
<evidence type="ECO:0000256" key="7">
    <source>
        <dbReference type="SAM" id="MobiDB-lite"/>
    </source>
</evidence>
<keyword evidence="6" id="KW-0482">Metalloprotease</keyword>
<evidence type="ECO:0000256" key="4">
    <source>
        <dbReference type="ARBA" id="ARBA00022801"/>
    </source>
</evidence>
<dbReference type="AlphaFoldDB" id="A0A7S1TA37"/>
<evidence type="ECO:0000259" key="10">
    <source>
        <dbReference type="Pfam" id="PF05649"/>
    </source>
</evidence>
<evidence type="ECO:0000259" key="9">
    <source>
        <dbReference type="Pfam" id="PF01431"/>
    </source>
</evidence>
<keyword evidence="8" id="KW-0812">Transmembrane</keyword>
<feature type="domain" description="Peptidase M13 C-terminal" evidence="9">
    <location>
        <begin position="547"/>
        <end position="753"/>
    </location>
</feature>
<evidence type="ECO:0000256" key="6">
    <source>
        <dbReference type="ARBA" id="ARBA00023049"/>
    </source>
</evidence>
<dbReference type="PANTHER" id="PTHR11733:SF240">
    <property type="entry name" value="GH14155P-RELATED"/>
    <property type="match status" value="1"/>
</dbReference>
<evidence type="ECO:0000256" key="5">
    <source>
        <dbReference type="ARBA" id="ARBA00022833"/>
    </source>
</evidence>
<dbReference type="GO" id="GO:0046872">
    <property type="term" value="F:metal ion binding"/>
    <property type="evidence" value="ECO:0007669"/>
    <property type="project" value="UniProtKB-KW"/>
</dbReference>
<dbReference type="PRINTS" id="PR00786">
    <property type="entry name" value="NEPRILYSIN"/>
</dbReference>
<gene>
    <name evidence="11" type="ORF">CCAE0312_LOCUS2509</name>
</gene>
<dbReference type="InterPro" id="IPR042089">
    <property type="entry name" value="Peptidase_M13_dom_2"/>
</dbReference>
<dbReference type="GO" id="GO:0016485">
    <property type="term" value="P:protein processing"/>
    <property type="evidence" value="ECO:0007669"/>
    <property type="project" value="TreeGrafter"/>
</dbReference>
<sequence>MIRTNPGDGNDGLENGLGSSREASRESVFPGREMEEFEELFPPEPATVTKRRRIRNFCSLFLVTALLAGSAFLVMNRVRSTLQVGVKVDISRQVMRDMDRNANPCKEFYRYACGGWLDRLSIPADQSQYSRSFSVDDESIREEMRQVLEKELYDDPKSPVGIFYRSCIETAWTKAVDFYQFRHVAEILNAVDDKASGDSIMEVFGKLMKQGIAAGFPVDIEGDFEDPSIYSIYIGQGGFGLPTREYYLSDNDFDVQIRQHYREFMDDLLLEYVKQQKQLSVITIAGVGTPAEIVSAVLEIETALADSSARPEDNRDPQKTNNRVNDELLNRLGMVSRMTAWAGTAEDYKNISFIMDNPSFFEDFAGFLNSVPMEKWKAYTMMAAMRKLASSGHLGYKMKDLAFGFTSALYGTKSQAERWKWCYNEVSRWTGEALGNEFVKRRFDEGERQAANKFVGRIQDTFSVMLDENDWMDRETKESAHRKLTALTWKIGFPDAPDLLDHVNLAPDDFTKNVRLIVEHNQNREFVLLRGRKVDGKLWYMNALDVNAYYDPSKNEMVFPAGILQPPFYSSKYLSAMNFGGIGAVMGHELSHGFDDSGRKYDEVGKLRDWWTESSSREFENKSKCVSDLYSTFRPSEYPENIHGVQTLGENLADIGGVKVAYKAFKNEPEELQPDATTTMLSRKFSADQIFFISYAQTWCSLYRPGYLKALIEGNAHSPGEFRVLGPLSQFQPFADAFNCLKGRPYNPVEKCVVW</sequence>
<keyword evidence="3" id="KW-0479">Metal-binding</keyword>
<comment type="cofactor">
    <cofactor evidence="1">
        <name>Zn(2+)</name>
        <dbReference type="ChEBI" id="CHEBI:29105"/>
    </cofactor>
</comment>
<organism evidence="11">
    <name type="scientific">Compsopogon caeruleus</name>
    <dbReference type="NCBI Taxonomy" id="31354"/>
    <lineage>
        <taxon>Eukaryota</taxon>
        <taxon>Rhodophyta</taxon>
        <taxon>Compsopogonophyceae</taxon>
        <taxon>Compsopogonales</taxon>
        <taxon>Compsopogonaceae</taxon>
        <taxon>Compsopogon</taxon>
    </lineage>
</organism>
<dbReference type="Pfam" id="PF05649">
    <property type="entry name" value="Peptidase_M13_N"/>
    <property type="match status" value="1"/>
</dbReference>